<comment type="caution">
    <text evidence="1">The sequence shown here is derived from an EMBL/GenBank/DDBJ whole genome shotgun (WGS) entry which is preliminary data.</text>
</comment>
<name>A0A2M8Z9J4_9FIRM</name>
<proteinExistence type="predicted"/>
<organism evidence="1 2">
    <name type="scientific">[Clostridium] celerecrescens 18A</name>
    <dbReference type="NCBI Taxonomy" id="1286362"/>
    <lineage>
        <taxon>Bacteria</taxon>
        <taxon>Bacillati</taxon>
        <taxon>Bacillota</taxon>
        <taxon>Clostridia</taxon>
        <taxon>Lachnospirales</taxon>
        <taxon>Lachnospiraceae</taxon>
        <taxon>Lacrimispora</taxon>
    </lineage>
</organism>
<evidence type="ECO:0000313" key="1">
    <source>
        <dbReference type="EMBL" id="PJJ30114.1"/>
    </source>
</evidence>
<dbReference type="Proteomes" id="UP000231092">
    <property type="component" value="Unassembled WGS sequence"/>
</dbReference>
<sequence>MRSEINKVKAGPTKEFFVSMITRDILLPDAIVELIDNSIDGIKRQKVSKYNDYYIHVNFDQESFKIEDNCGGIDLAIATDYAFVFGKPQEARDKEERVETTGTFGIGMKRALFKMGQEFEVSSKSKNSEFVLKVNVADWMKEDEWDFPLVSSDDTVNYDEKECGTTIIVTKLFSGISQSFHYNAFINEIINTVRRKTNSEIKNGLTITINGSKIEGSFLSIAMGGNVMPYKYTFDSNNITVMILAGISTETNPDKAGWYVYCNNREILSADKTSLTTWKDDSDNEGIKYHNDYATFRGFVFFTSKYPEMLPWNTSKTGIDSSSMIYKETRPHMIDAFKVITAELKKLAKLDEEIRTAITQDLKKQTPKEIHYYAATEISNRTNISFIDPYIRQFENEASKIPMTTISYKAELELVDKVKKALDVSKIIKMLA</sequence>
<dbReference type="SUPFAM" id="SSF55874">
    <property type="entry name" value="ATPase domain of HSP90 chaperone/DNA topoisomerase II/histidine kinase"/>
    <property type="match status" value="1"/>
</dbReference>
<accession>A0A2M8Z9J4</accession>
<dbReference type="Gene3D" id="3.30.565.10">
    <property type="entry name" value="Histidine kinase-like ATPase, C-terminal domain"/>
    <property type="match status" value="1"/>
</dbReference>
<dbReference type="InterPro" id="IPR036890">
    <property type="entry name" value="HATPase_C_sf"/>
</dbReference>
<dbReference type="RefSeq" id="WP_100306401.1">
    <property type="nucleotide sequence ID" value="NZ_PGET01000001.1"/>
</dbReference>
<dbReference type="EMBL" id="PGET01000001">
    <property type="protein sequence ID" value="PJJ30114.1"/>
    <property type="molecule type" value="Genomic_DNA"/>
</dbReference>
<dbReference type="GO" id="GO:0016301">
    <property type="term" value="F:kinase activity"/>
    <property type="evidence" value="ECO:0007669"/>
    <property type="project" value="UniProtKB-KW"/>
</dbReference>
<keyword evidence="1" id="KW-0418">Kinase</keyword>
<protein>
    <submittedName>
        <fullName evidence="1">Histidine kinase/DNA gyrase B/HSP90-like ATPase</fullName>
    </submittedName>
</protein>
<evidence type="ECO:0000313" key="2">
    <source>
        <dbReference type="Proteomes" id="UP000231092"/>
    </source>
</evidence>
<dbReference type="OrthoDB" id="9813438at2"/>
<dbReference type="AlphaFoldDB" id="A0A2M8Z9J4"/>
<keyword evidence="1" id="KW-0808">Transferase</keyword>
<dbReference type="Pfam" id="PF13589">
    <property type="entry name" value="HATPase_c_3"/>
    <property type="match status" value="1"/>
</dbReference>
<gene>
    <name evidence="1" type="ORF">H171_3688</name>
</gene>
<reference evidence="1 2" key="1">
    <citation type="submission" date="2017-11" db="EMBL/GenBank/DDBJ databases">
        <title>Understudied soil microbes with underappreciated capabilities: Untangling the Clostridium saccharolyticum group.</title>
        <authorList>
            <person name="Leschine S."/>
        </authorList>
    </citation>
    <scope>NUCLEOTIDE SEQUENCE [LARGE SCALE GENOMIC DNA]</scope>
    <source>
        <strain evidence="1 2">18A</strain>
    </source>
</reference>